<evidence type="ECO:0000256" key="5">
    <source>
        <dbReference type="ARBA" id="ARBA00038359"/>
    </source>
</evidence>
<accession>A0ABR2XEP0</accession>
<organism evidence="9 10">
    <name type="scientific">Seiridium cardinale</name>
    <dbReference type="NCBI Taxonomy" id="138064"/>
    <lineage>
        <taxon>Eukaryota</taxon>
        <taxon>Fungi</taxon>
        <taxon>Dikarya</taxon>
        <taxon>Ascomycota</taxon>
        <taxon>Pezizomycotina</taxon>
        <taxon>Sordariomycetes</taxon>
        <taxon>Xylariomycetidae</taxon>
        <taxon>Amphisphaeriales</taxon>
        <taxon>Sporocadaceae</taxon>
        <taxon>Seiridium</taxon>
    </lineage>
</organism>
<comment type="subcellular location">
    <subcellularLocation>
        <location evidence="1">Membrane</location>
        <topology evidence="1">Multi-pass membrane protein</topology>
    </subcellularLocation>
</comment>
<feature type="transmembrane region" description="Helical" evidence="7">
    <location>
        <begin position="44"/>
        <end position="66"/>
    </location>
</feature>
<dbReference type="EMBL" id="JARVKM010000066">
    <property type="protein sequence ID" value="KAK9772076.1"/>
    <property type="molecule type" value="Genomic_DNA"/>
</dbReference>
<dbReference type="PANTHER" id="PTHR33048:SF47">
    <property type="entry name" value="INTEGRAL MEMBRANE PROTEIN-RELATED"/>
    <property type="match status" value="1"/>
</dbReference>
<keyword evidence="2 7" id="KW-0812">Transmembrane</keyword>
<sequence length="425" mass="46761">MSSALDGLYLLTPEQQDAIINGPALAPPPGTEANFNNPPNENQLVQAVLIICITLVTLLILLRAYAKVVCVGKVQIEDFLVLLGYGVYIGYAYCLFRFVEIGFFVHQWDLRVSTLNEIIYFVQLAVNFYAIAIIFLKSSILLEWTRIFVPRGTRGSFFHCADTIALVDLSLSVVVHGLILLLGGGRRKSELIWDKRIPGTCYDRTPLDLSTASVNLLADVVILLFPQRVIWRLQLGLKKKIGVSVIFTIGLLACVSAAFRLAATVEYSKSPDWSYSIAKVGLWYLAELTCLFIVFCIPGIPKAFADFSIPSKIASLLSSHIPSFGSQSKNTGTSGSSSGNSKTTNSSNMYRRMEDDEIPLENLANAGTITSPEQWPHDTPALPGMASSRDHILRTIEFTATEGSQNNGTMARNPAYHSSWDRVNV</sequence>
<evidence type="ECO:0000256" key="6">
    <source>
        <dbReference type="SAM" id="MobiDB-lite"/>
    </source>
</evidence>
<evidence type="ECO:0000256" key="3">
    <source>
        <dbReference type="ARBA" id="ARBA00022989"/>
    </source>
</evidence>
<evidence type="ECO:0000256" key="7">
    <source>
        <dbReference type="SAM" id="Phobius"/>
    </source>
</evidence>
<feature type="transmembrane region" description="Helical" evidence="7">
    <location>
        <begin position="118"/>
        <end position="136"/>
    </location>
</feature>
<evidence type="ECO:0000256" key="4">
    <source>
        <dbReference type="ARBA" id="ARBA00023136"/>
    </source>
</evidence>
<keyword evidence="10" id="KW-1185">Reference proteome</keyword>
<name>A0ABR2XEP0_9PEZI</name>
<dbReference type="InterPro" id="IPR052337">
    <property type="entry name" value="SAT4-like"/>
</dbReference>
<evidence type="ECO:0000313" key="10">
    <source>
        <dbReference type="Proteomes" id="UP001465668"/>
    </source>
</evidence>
<comment type="caution">
    <text evidence="9">The sequence shown here is derived from an EMBL/GenBank/DDBJ whole genome shotgun (WGS) entry which is preliminary data.</text>
</comment>
<feature type="transmembrane region" description="Helical" evidence="7">
    <location>
        <begin position="78"/>
        <end position="98"/>
    </location>
</feature>
<keyword evidence="3 7" id="KW-1133">Transmembrane helix</keyword>
<feature type="region of interest" description="Disordered" evidence="6">
    <location>
        <begin position="400"/>
        <end position="425"/>
    </location>
</feature>
<proteinExistence type="inferred from homology"/>
<dbReference type="Pfam" id="PF20684">
    <property type="entry name" value="Fung_rhodopsin"/>
    <property type="match status" value="1"/>
</dbReference>
<evidence type="ECO:0000259" key="8">
    <source>
        <dbReference type="Pfam" id="PF20684"/>
    </source>
</evidence>
<evidence type="ECO:0000256" key="2">
    <source>
        <dbReference type="ARBA" id="ARBA00022692"/>
    </source>
</evidence>
<feature type="compositionally biased region" description="Polar residues" evidence="6">
    <location>
        <begin position="401"/>
        <end position="410"/>
    </location>
</feature>
<feature type="transmembrane region" description="Helical" evidence="7">
    <location>
        <begin position="243"/>
        <end position="262"/>
    </location>
</feature>
<feature type="transmembrane region" description="Helical" evidence="7">
    <location>
        <begin position="282"/>
        <end position="300"/>
    </location>
</feature>
<comment type="similarity">
    <text evidence="5">Belongs to the SAT4 family.</text>
</comment>
<dbReference type="PANTHER" id="PTHR33048">
    <property type="entry name" value="PTH11-LIKE INTEGRAL MEMBRANE PROTEIN (AFU_ORTHOLOGUE AFUA_5G11245)"/>
    <property type="match status" value="1"/>
</dbReference>
<gene>
    <name evidence="9" type="ORF">SCAR479_11239</name>
</gene>
<evidence type="ECO:0000256" key="1">
    <source>
        <dbReference type="ARBA" id="ARBA00004141"/>
    </source>
</evidence>
<feature type="domain" description="Rhodopsin" evidence="8">
    <location>
        <begin position="62"/>
        <end position="302"/>
    </location>
</feature>
<reference evidence="9 10" key="1">
    <citation type="submission" date="2024-02" db="EMBL/GenBank/DDBJ databases">
        <title>First draft genome assembly of two strains of Seiridium cardinale.</title>
        <authorList>
            <person name="Emiliani G."/>
            <person name="Scali E."/>
        </authorList>
    </citation>
    <scope>NUCLEOTIDE SEQUENCE [LARGE SCALE GENOMIC DNA]</scope>
    <source>
        <strain evidence="9 10">BM-138-000479</strain>
    </source>
</reference>
<keyword evidence="4 7" id="KW-0472">Membrane</keyword>
<dbReference type="Proteomes" id="UP001465668">
    <property type="component" value="Unassembled WGS sequence"/>
</dbReference>
<protein>
    <submittedName>
        <fullName evidence="9">Integral membrane protein</fullName>
    </submittedName>
</protein>
<feature type="region of interest" description="Disordered" evidence="6">
    <location>
        <begin position="325"/>
        <end position="348"/>
    </location>
</feature>
<dbReference type="InterPro" id="IPR049326">
    <property type="entry name" value="Rhodopsin_dom_fungi"/>
</dbReference>
<evidence type="ECO:0000313" key="9">
    <source>
        <dbReference type="EMBL" id="KAK9772076.1"/>
    </source>
</evidence>